<reference evidence="1 2" key="1">
    <citation type="submission" date="2020-10" db="EMBL/GenBank/DDBJ databases">
        <title>Phylogeny of dyella-like bacteria.</title>
        <authorList>
            <person name="Fu J."/>
        </authorList>
    </citation>
    <scope>NUCLEOTIDE SEQUENCE [LARGE SCALE GENOMIC DNA]</scope>
    <source>
        <strain evidence="1 2">THG-B117</strain>
    </source>
</reference>
<keyword evidence="2" id="KW-1185">Reference proteome</keyword>
<comment type="caution">
    <text evidence="1">The sequence shown here is derived from an EMBL/GenBank/DDBJ whole genome shotgun (WGS) entry which is preliminary data.</text>
</comment>
<name>A0ABS2JNR1_9GAMM</name>
<dbReference type="EMBL" id="JADIKC010000002">
    <property type="protein sequence ID" value="MBM7120214.1"/>
    <property type="molecule type" value="Genomic_DNA"/>
</dbReference>
<gene>
    <name evidence="1" type="ORF">ISP20_03490</name>
</gene>
<evidence type="ECO:0000313" key="1">
    <source>
        <dbReference type="EMBL" id="MBM7120214.1"/>
    </source>
</evidence>
<proteinExistence type="predicted"/>
<protein>
    <recommendedName>
        <fullName evidence="3">Lipoprotein</fullName>
    </recommendedName>
</protein>
<organism evidence="1 2">
    <name type="scientific">Dyella kyungheensis</name>
    <dbReference type="NCBI Taxonomy" id="1242174"/>
    <lineage>
        <taxon>Bacteria</taxon>
        <taxon>Pseudomonadati</taxon>
        <taxon>Pseudomonadota</taxon>
        <taxon>Gammaproteobacteria</taxon>
        <taxon>Lysobacterales</taxon>
        <taxon>Rhodanobacteraceae</taxon>
        <taxon>Dyella</taxon>
    </lineage>
</organism>
<evidence type="ECO:0000313" key="2">
    <source>
        <dbReference type="Proteomes" id="UP001430065"/>
    </source>
</evidence>
<accession>A0ABS2JNR1</accession>
<dbReference type="PROSITE" id="PS51257">
    <property type="entry name" value="PROKAR_LIPOPROTEIN"/>
    <property type="match status" value="1"/>
</dbReference>
<dbReference type="Proteomes" id="UP001430065">
    <property type="component" value="Unassembled WGS sequence"/>
</dbReference>
<sequence length="177" mass="18811">MKDRTLMFALAGTLVALSGCSGSSTSTSDSGGVAGLLQSKDESAFPDAKTFAHRYNALANDDYKISEVQEVRFRGNHYFSMPLAFDRWETFSYGDYDAQVVSYGPTKGRAMGVAFLTQICSQLVRAAVPTVSKLDADAMASAAVVRGDSMTVGTVIISPFPAAMMVGHGCKIRLSGL</sequence>
<dbReference type="RefSeq" id="WP_204634683.1">
    <property type="nucleotide sequence ID" value="NZ_JADIKC010000002.1"/>
</dbReference>
<evidence type="ECO:0008006" key="3">
    <source>
        <dbReference type="Google" id="ProtNLM"/>
    </source>
</evidence>